<dbReference type="InterPro" id="IPR009006">
    <property type="entry name" value="Ala_racemase/Decarboxylase_C"/>
</dbReference>
<dbReference type="InterPro" id="IPR022643">
    <property type="entry name" value="De-COase2_C"/>
</dbReference>
<comment type="function">
    <text evidence="6">Catalyzes the first and rate-limiting step of polyamine biosynthesis that converts ornithine into putrescine, which is the precursor for the polyamines, spermidine and spermine. Polyamines are essential for cell proliferation and are implicated in cellular processes, ranging from DNA replication to apoptosis.</text>
</comment>
<evidence type="ECO:0000259" key="9">
    <source>
        <dbReference type="Pfam" id="PF02784"/>
    </source>
</evidence>
<evidence type="ECO:0000256" key="7">
    <source>
        <dbReference type="RuleBase" id="RU003737"/>
    </source>
</evidence>
<dbReference type="Gene3D" id="3.20.20.10">
    <property type="entry name" value="Alanine racemase"/>
    <property type="match status" value="2"/>
</dbReference>
<evidence type="ECO:0000256" key="3">
    <source>
        <dbReference type="ARBA" id="ARBA00022898"/>
    </source>
</evidence>
<feature type="domain" description="Orn/DAP/Arg decarboxylase 2 N-terminal" evidence="9">
    <location>
        <begin position="440"/>
        <end position="672"/>
    </location>
</feature>
<evidence type="ECO:0000256" key="2">
    <source>
        <dbReference type="ARBA" id="ARBA00008872"/>
    </source>
</evidence>
<dbReference type="STRING" id="64791.A0A151WYI3"/>
<organism evidence="10 11">
    <name type="scientific">Mycetomoellerius zeteki</name>
    <dbReference type="NCBI Taxonomy" id="64791"/>
    <lineage>
        <taxon>Eukaryota</taxon>
        <taxon>Metazoa</taxon>
        <taxon>Ecdysozoa</taxon>
        <taxon>Arthropoda</taxon>
        <taxon>Hexapoda</taxon>
        <taxon>Insecta</taxon>
        <taxon>Pterygota</taxon>
        <taxon>Neoptera</taxon>
        <taxon>Endopterygota</taxon>
        <taxon>Hymenoptera</taxon>
        <taxon>Apocrita</taxon>
        <taxon>Aculeata</taxon>
        <taxon>Formicoidea</taxon>
        <taxon>Formicidae</taxon>
        <taxon>Myrmicinae</taxon>
        <taxon>Mycetomoellerius</taxon>
    </lineage>
</organism>
<dbReference type="PANTHER" id="PTHR11482:SF6">
    <property type="entry name" value="ORNITHINE DECARBOXYLASE 1-RELATED"/>
    <property type="match status" value="1"/>
</dbReference>
<dbReference type="InterPro" id="IPR002433">
    <property type="entry name" value="Orn_de-COase"/>
</dbReference>
<dbReference type="FunFam" id="3.20.20.10:FF:000005">
    <property type="entry name" value="Ornithine decarboxylase"/>
    <property type="match status" value="2"/>
</dbReference>
<dbReference type="PROSITE" id="PS00879">
    <property type="entry name" value="ODR_DC_2_2"/>
    <property type="match status" value="1"/>
</dbReference>
<dbReference type="EMBL" id="KQ982649">
    <property type="protein sequence ID" value="KYQ52939.1"/>
    <property type="molecule type" value="Genomic_DNA"/>
</dbReference>
<proteinExistence type="inferred from homology"/>
<accession>A0A151WYI3</accession>
<dbReference type="GO" id="GO:0004586">
    <property type="term" value="F:ornithine decarboxylase activity"/>
    <property type="evidence" value="ECO:0007669"/>
    <property type="project" value="TreeGrafter"/>
</dbReference>
<comment type="cofactor">
    <cofactor evidence="1">
        <name>pyridoxal 5'-phosphate</name>
        <dbReference type="ChEBI" id="CHEBI:597326"/>
    </cofactor>
</comment>
<gene>
    <name evidence="10" type="ORF">ALC60_07665</name>
</gene>
<evidence type="ECO:0000256" key="6">
    <source>
        <dbReference type="ARBA" id="ARBA00037173"/>
    </source>
</evidence>
<evidence type="ECO:0000259" key="8">
    <source>
        <dbReference type="Pfam" id="PF00278"/>
    </source>
</evidence>
<dbReference type="GO" id="GO:0005737">
    <property type="term" value="C:cytoplasm"/>
    <property type="evidence" value="ECO:0007669"/>
    <property type="project" value="TreeGrafter"/>
</dbReference>
<comment type="similarity">
    <text evidence="2 7">Belongs to the Orn/Lys/Arg decarboxylase class-II family.</text>
</comment>
<dbReference type="CDD" id="cd00622">
    <property type="entry name" value="PLPDE_III_ODC"/>
    <property type="match status" value="2"/>
</dbReference>
<keyword evidence="4" id="KW-0620">Polyamine biosynthesis</keyword>
<dbReference type="Pfam" id="PF02784">
    <property type="entry name" value="Orn_Arg_deC_N"/>
    <property type="match status" value="2"/>
</dbReference>
<dbReference type="Gene3D" id="2.40.37.10">
    <property type="entry name" value="Lyase, Ornithine Decarboxylase, Chain A, domain 1"/>
    <property type="match status" value="2"/>
</dbReference>
<feature type="domain" description="Orn/DAP/Arg decarboxylase 2 N-terminal" evidence="9">
    <location>
        <begin position="41"/>
        <end position="272"/>
    </location>
</feature>
<evidence type="ECO:0000256" key="1">
    <source>
        <dbReference type="ARBA" id="ARBA00001933"/>
    </source>
</evidence>
<evidence type="ECO:0000256" key="5">
    <source>
        <dbReference type="ARBA" id="ARBA00023239"/>
    </source>
</evidence>
<dbReference type="PANTHER" id="PTHR11482">
    <property type="entry name" value="ARGININE/DIAMINOPIMELATE/ORNITHINE DECARBOXYLASE"/>
    <property type="match status" value="1"/>
</dbReference>
<feature type="domain" description="Orn/DAP/Arg decarboxylase 2 C-terminal" evidence="8">
    <location>
        <begin position="435"/>
        <end position="760"/>
    </location>
</feature>
<sequence length="1048" mass="117549">MAQFSFDEIKIVADIMDDMDIIKSMINTKYHDNAFYIADIGEVIKKHEEWLVKLPRVIPHFAIKANPNPTVIKVLAALNACFDCASAQEIKQVMQYGVQGDRIIFAHPTKYSSHIEYAREVGVKQMTVDSESELFKIKDIFPEAEIVIRIRCDSNITPVVLGEKFGTEPDEETVHLIQLTKDLGLNLHGFSFHVGSPCEEFEAYARGIALCKQLVTVSKAIGCDKVQLIDIGGGFPGERGTDIDQFASIINDAIKDVDPKIKFISEPGRYYVTSGFTLTSYLHSKRIVPKNGEMMRMYYINCGVYNSFFDEMMGFQSRCPQLLSELTNEEKFLSNIWGPTADSFDLIVKNIMLPELEIGEWLIWKNMGSYSLSTACMFNGYPIPIEDLKFCCAYYINFIMSHLDFKDIQVVNDSVNDIDVIRDIIKNEKPEDAFYVVDIGDIIRRHQEWISKMPKIVPHYAIKCNSNSTVIKVLAALNAFFDCASKQEIAQVIQYDVQGERIIFAHPNKLPSHIEYSRNVGVKRMTVDSELELTKIKELFPEAKIVIRIRCDSKNSPILLGAKFGCDPCEEAVHLIQCAQDLGLNLYGFSFHVGTPCLEMDAYCRGIEICKQLIAVAKSIGCSNVKLIDIGGGFLSIRGEELDKLAKVINGAIENLDPDIRVISEPGRYYVGSSFTLASYLHSKRLATFDGITRRMYYMNCGVYNSFLDALLGLQDRIPESVFEPTRDEKFLSNVWGPTADSYDLILKDVLLPEFHIGDCAKKTTGWEDVGGSDGGGAERRRVGKQCCCGMSVCCSSLSQTSRVRAACPLSYRQNALKMPQATRAVIIEETRADGVEGGKTRILYHIQTFSSELGSIMSGLSIKRSRILKHYEHCAVKNVNILIINLRNSEVTKWNLKTFVAGGFRDPAGWTGKKRAESDKVRFEVYGLSCLPAALTRARVCACLDSYLSFSAASFSGVSSTCVSAINFTGKVRREPFGSLDYRRLPQAYRRREIWLLLAVDIPENVVSSFLASYTGAIALARVVFHTVYNSRARNNTPPRYGKQVRV</sequence>
<dbReference type="PRINTS" id="PR01179">
    <property type="entry name" value="ODADCRBXLASE"/>
</dbReference>
<keyword evidence="3" id="KW-0663">Pyridoxal phosphate</keyword>
<dbReference type="InterPro" id="IPR022644">
    <property type="entry name" value="De-COase2_N"/>
</dbReference>
<dbReference type="SUPFAM" id="SSF51419">
    <property type="entry name" value="PLP-binding barrel"/>
    <property type="match status" value="2"/>
</dbReference>
<feature type="domain" description="Orn/DAP/Arg decarboxylase 2 C-terminal" evidence="8">
    <location>
        <begin position="276"/>
        <end position="368"/>
    </location>
</feature>
<dbReference type="SUPFAM" id="SSF50621">
    <property type="entry name" value="Alanine racemase C-terminal domain-like"/>
    <property type="match status" value="2"/>
</dbReference>
<evidence type="ECO:0000313" key="11">
    <source>
        <dbReference type="Proteomes" id="UP000075809"/>
    </source>
</evidence>
<evidence type="ECO:0000313" key="10">
    <source>
        <dbReference type="EMBL" id="KYQ52939.1"/>
    </source>
</evidence>
<dbReference type="InterPro" id="IPR022657">
    <property type="entry name" value="De-COase2_CS"/>
</dbReference>
<dbReference type="Pfam" id="PF00278">
    <property type="entry name" value="Orn_DAP_Arg_deC"/>
    <property type="match status" value="2"/>
</dbReference>
<keyword evidence="11" id="KW-1185">Reference proteome</keyword>
<dbReference type="InterPro" id="IPR029066">
    <property type="entry name" value="PLP-binding_barrel"/>
</dbReference>
<dbReference type="GO" id="GO:0033387">
    <property type="term" value="P:putrescine biosynthetic process from arginine, via ornithine"/>
    <property type="evidence" value="ECO:0007669"/>
    <property type="project" value="TreeGrafter"/>
</dbReference>
<name>A0A151WYI3_9HYME</name>
<dbReference type="InterPro" id="IPR000183">
    <property type="entry name" value="Orn/DAP/Arg_de-COase"/>
</dbReference>
<dbReference type="PRINTS" id="PR01182">
    <property type="entry name" value="ORNDCRBXLASE"/>
</dbReference>
<dbReference type="Proteomes" id="UP000075809">
    <property type="component" value="Unassembled WGS sequence"/>
</dbReference>
<reference evidence="10 11" key="1">
    <citation type="submission" date="2015-09" db="EMBL/GenBank/DDBJ databases">
        <title>Trachymyrmex zeteki WGS genome.</title>
        <authorList>
            <person name="Nygaard S."/>
            <person name="Hu H."/>
            <person name="Boomsma J."/>
            <person name="Zhang G."/>
        </authorList>
    </citation>
    <scope>NUCLEOTIDE SEQUENCE [LARGE SCALE GENOMIC DNA]</scope>
    <source>
        <strain evidence="10">Tzet28-1</strain>
        <tissue evidence="10">Whole body</tissue>
    </source>
</reference>
<protein>
    <submittedName>
        <fullName evidence="10">Ornithine decarboxylase</fullName>
    </submittedName>
</protein>
<dbReference type="AlphaFoldDB" id="A0A151WYI3"/>
<keyword evidence="5" id="KW-0456">Lyase</keyword>
<evidence type="ECO:0000256" key="4">
    <source>
        <dbReference type="ARBA" id="ARBA00023115"/>
    </source>
</evidence>